<organism evidence="2 3">
    <name type="scientific">Bartonella choladocola</name>
    <dbReference type="NCBI Taxonomy" id="2750995"/>
    <lineage>
        <taxon>Bacteria</taxon>
        <taxon>Pseudomonadati</taxon>
        <taxon>Pseudomonadota</taxon>
        <taxon>Alphaproteobacteria</taxon>
        <taxon>Hyphomicrobiales</taxon>
        <taxon>Bartonellaceae</taxon>
        <taxon>Bartonella</taxon>
    </lineage>
</organism>
<reference evidence="2 3" key="1">
    <citation type="submission" date="2016-11" db="EMBL/GenBank/DDBJ databases">
        <title>Comparative genomics of Bartonella apis.</title>
        <authorList>
            <person name="Engel P."/>
        </authorList>
    </citation>
    <scope>NUCLEOTIDE SEQUENCE [LARGE SCALE GENOMIC DNA]</scope>
    <source>
        <strain evidence="2 3">BBC0122</strain>
    </source>
</reference>
<dbReference type="AlphaFoldDB" id="A0A1U9MJ00"/>
<evidence type="ECO:0000256" key="1">
    <source>
        <dbReference type="SAM" id="Phobius"/>
    </source>
</evidence>
<dbReference type="KEGG" id="bapi:BBC0122_017850"/>
<evidence type="ECO:0000313" key="3">
    <source>
        <dbReference type="Proteomes" id="UP000189632"/>
    </source>
</evidence>
<keyword evidence="3" id="KW-1185">Reference proteome</keyword>
<name>A0A1U9MJ00_9HYPH</name>
<gene>
    <name evidence="2" type="ORF">BBC0122_017850</name>
</gene>
<feature type="transmembrane region" description="Helical" evidence="1">
    <location>
        <begin position="41"/>
        <end position="62"/>
    </location>
</feature>
<keyword evidence="1" id="KW-0812">Transmembrane</keyword>
<dbReference type="Proteomes" id="UP000189632">
    <property type="component" value="Chromosome"/>
</dbReference>
<evidence type="ECO:0000313" key="2">
    <source>
        <dbReference type="EMBL" id="AQT47884.1"/>
    </source>
</evidence>
<proteinExistence type="predicted"/>
<dbReference type="EMBL" id="CP015625">
    <property type="protein sequence ID" value="AQT47884.1"/>
    <property type="molecule type" value="Genomic_DNA"/>
</dbReference>
<protein>
    <submittedName>
        <fullName evidence="2">Uncharacterized protein</fullName>
    </submittedName>
</protein>
<accession>A0A1U9MJ00</accession>
<keyword evidence="1" id="KW-0472">Membrane</keyword>
<feature type="transmembrane region" description="Helical" evidence="1">
    <location>
        <begin position="7"/>
        <end position="29"/>
    </location>
</feature>
<keyword evidence="1" id="KW-1133">Transmembrane helix</keyword>
<sequence length="177" mass="20847">MEFIDELFEYLAIILGILVIEKILFFIFSRILKKTELMSNHLFLMVICIICISIPAYLYMCIADGRTNRYKKNRSQYFSINFKPFYQSDRLVKYADVEANERGYDVYLILVDPREPISAKDYVVQTWETRLDFLNSQVRSVGCDIISANDTVDQLNIIYTYKGEKANFIYDSKMCLK</sequence>